<dbReference type="InterPro" id="IPR000212">
    <property type="entry name" value="DNA_helicase_UvrD/REP"/>
</dbReference>
<keyword evidence="3 5" id="KW-0347">Helicase</keyword>
<evidence type="ECO:0000256" key="1">
    <source>
        <dbReference type="ARBA" id="ARBA00022741"/>
    </source>
</evidence>
<feature type="domain" description="UvrD-like helicase ATP-binding" evidence="6">
    <location>
        <begin position="1"/>
        <end position="238"/>
    </location>
</feature>
<evidence type="ECO:0000256" key="4">
    <source>
        <dbReference type="ARBA" id="ARBA00022840"/>
    </source>
</evidence>
<dbReference type="PROSITE" id="PS51198">
    <property type="entry name" value="UVRD_HELICASE_ATP_BIND"/>
    <property type="match status" value="1"/>
</dbReference>
<keyword evidence="4 5" id="KW-0067">ATP-binding</keyword>
<dbReference type="PANTHER" id="PTHR11070:SF2">
    <property type="entry name" value="ATP-DEPENDENT DNA HELICASE SRS2"/>
    <property type="match status" value="1"/>
</dbReference>
<keyword evidence="2 5" id="KW-0378">Hydrolase</keyword>
<dbReference type="Proteomes" id="UP000276770">
    <property type="component" value="Unassembled WGS sequence"/>
</dbReference>
<evidence type="ECO:0000259" key="6">
    <source>
        <dbReference type="PROSITE" id="PS51198"/>
    </source>
</evidence>
<keyword evidence="1 5" id="KW-0547">Nucleotide-binding</keyword>
<evidence type="ECO:0000313" key="8">
    <source>
        <dbReference type="Proteomes" id="UP000276770"/>
    </source>
</evidence>
<dbReference type="GO" id="GO:0005829">
    <property type="term" value="C:cytosol"/>
    <property type="evidence" value="ECO:0007669"/>
    <property type="project" value="TreeGrafter"/>
</dbReference>
<sequence>MKKKLNSTLIIAAAGSGKTTELIKQIIEKSRELPPDKFLAVITYTNSATNEILERLQKNISVHQNIFVGTIHSFLIKFLIKPYGKVLGLVPNELIITDYEINVGKSSSNPFVEKNIIVNRLSEKGVLTYDYIITLSKKILDNENVKKRFCNRIRYLFVDEFQDSTKTQFEIFDTLRKGKNSEVILVGDPEQRIMNFKNKPRKGKSPSGEKSVPLHPIDTLQKKKTYTISKLMSNYRSSETIVNFINQFHSSIQQEWANKKITSKNPVMFIQSTKLKSIISDFNSLCINKAYCEFIPKTRFFLAHENKVYNNYRKSNFDNKSKENLPLFTCIYDYLSSFYNIKKDKLHQILEMEEIELRKKCLLVFYEINYNLNIDLDDFSNFIETTFSRKRVETGEKVSFKIKERTKRLVDELSNRITPDKEHLSIELTEYRDSFLTIHKSKGLQADAALVVAKNEKELLMWLENDKEKRLNDQQDKCRLGYVAFSRPKEFLCIACLTPISKPTLQLLNKFKVNIYSPLEEQVQTTLQTL</sequence>
<dbReference type="GO" id="GO:0043138">
    <property type="term" value="F:3'-5' DNA helicase activity"/>
    <property type="evidence" value="ECO:0007669"/>
    <property type="project" value="TreeGrafter"/>
</dbReference>
<feature type="binding site" evidence="5">
    <location>
        <begin position="12"/>
        <end position="19"/>
    </location>
    <ligand>
        <name>ATP</name>
        <dbReference type="ChEBI" id="CHEBI:30616"/>
    </ligand>
</feature>
<accession>A0A3L7K028</accession>
<dbReference type="InterPro" id="IPR027417">
    <property type="entry name" value="P-loop_NTPase"/>
</dbReference>
<proteinExistence type="predicted"/>
<organism evidence="7 8">
    <name type="scientific">Falsibacillus albus</name>
    <dbReference type="NCBI Taxonomy" id="2478915"/>
    <lineage>
        <taxon>Bacteria</taxon>
        <taxon>Bacillati</taxon>
        <taxon>Bacillota</taxon>
        <taxon>Bacilli</taxon>
        <taxon>Bacillales</taxon>
        <taxon>Bacillaceae</taxon>
        <taxon>Falsibacillus</taxon>
    </lineage>
</organism>
<dbReference type="PANTHER" id="PTHR11070">
    <property type="entry name" value="UVRD / RECB / PCRA DNA HELICASE FAMILY MEMBER"/>
    <property type="match status" value="1"/>
</dbReference>
<reference evidence="7 8" key="1">
    <citation type="submission" date="2018-10" db="EMBL/GenBank/DDBJ databases">
        <title>Falsibacillus sp. genome draft.</title>
        <authorList>
            <person name="Shi S."/>
        </authorList>
    </citation>
    <scope>NUCLEOTIDE SEQUENCE [LARGE SCALE GENOMIC DNA]</scope>
    <source>
        <strain evidence="7 8">GY 10110</strain>
    </source>
</reference>
<gene>
    <name evidence="7" type="ORF">D9X91_15310</name>
</gene>
<protein>
    <recommendedName>
        <fullName evidence="6">UvrD-like helicase ATP-binding domain-containing protein</fullName>
    </recommendedName>
</protein>
<keyword evidence="8" id="KW-1185">Reference proteome</keyword>
<evidence type="ECO:0000256" key="2">
    <source>
        <dbReference type="ARBA" id="ARBA00022801"/>
    </source>
</evidence>
<dbReference type="OrthoDB" id="9765670at2"/>
<dbReference type="AlphaFoldDB" id="A0A3L7K028"/>
<dbReference type="RefSeq" id="WP_121681518.1">
    <property type="nucleotide sequence ID" value="NZ_RCVZ01000011.1"/>
</dbReference>
<evidence type="ECO:0000256" key="3">
    <source>
        <dbReference type="ARBA" id="ARBA00022806"/>
    </source>
</evidence>
<dbReference type="GO" id="GO:0000725">
    <property type="term" value="P:recombinational repair"/>
    <property type="evidence" value="ECO:0007669"/>
    <property type="project" value="TreeGrafter"/>
</dbReference>
<dbReference type="GO" id="GO:0005524">
    <property type="term" value="F:ATP binding"/>
    <property type="evidence" value="ECO:0007669"/>
    <property type="project" value="UniProtKB-UniRule"/>
</dbReference>
<evidence type="ECO:0000256" key="5">
    <source>
        <dbReference type="PROSITE-ProRule" id="PRU00560"/>
    </source>
</evidence>
<dbReference type="GO" id="GO:0003677">
    <property type="term" value="F:DNA binding"/>
    <property type="evidence" value="ECO:0007669"/>
    <property type="project" value="InterPro"/>
</dbReference>
<evidence type="ECO:0000313" key="7">
    <source>
        <dbReference type="EMBL" id="RLQ94002.1"/>
    </source>
</evidence>
<dbReference type="GO" id="GO:0016787">
    <property type="term" value="F:hydrolase activity"/>
    <property type="evidence" value="ECO:0007669"/>
    <property type="project" value="UniProtKB-UniRule"/>
</dbReference>
<dbReference type="EMBL" id="RCVZ01000011">
    <property type="protein sequence ID" value="RLQ94002.1"/>
    <property type="molecule type" value="Genomic_DNA"/>
</dbReference>
<comment type="caution">
    <text evidence="7">The sequence shown here is derived from an EMBL/GenBank/DDBJ whole genome shotgun (WGS) entry which is preliminary data.</text>
</comment>
<name>A0A3L7K028_9BACI</name>
<dbReference type="Pfam" id="PF13245">
    <property type="entry name" value="AAA_19"/>
    <property type="match status" value="1"/>
</dbReference>
<dbReference type="Gene3D" id="3.40.50.300">
    <property type="entry name" value="P-loop containing nucleotide triphosphate hydrolases"/>
    <property type="match status" value="2"/>
</dbReference>
<dbReference type="InterPro" id="IPR014016">
    <property type="entry name" value="UvrD-like_ATP-bd"/>
</dbReference>
<dbReference type="SUPFAM" id="SSF52540">
    <property type="entry name" value="P-loop containing nucleoside triphosphate hydrolases"/>
    <property type="match status" value="1"/>
</dbReference>